<evidence type="ECO:0000313" key="3">
    <source>
        <dbReference type="Proteomes" id="UP001417504"/>
    </source>
</evidence>
<dbReference type="SUPFAM" id="SSF81383">
    <property type="entry name" value="F-box domain"/>
    <property type="match status" value="1"/>
</dbReference>
<dbReference type="InterPro" id="IPR055294">
    <property type="entry name" value="FBL60-like"/>
</dbReference>
<gene>
    <name evidence="2" type="ORF">Sjap_003263</name>
</gene>
<dbReference type="CDD" id="cd22160">
    <property type="entry name" value="F-box_AtFBL13-like"/>
    <property type="match status" value="1"/>
</dbReference>
<sequence length="111" mass="12520">MGVAKDRISELPDSILHDQILSRLPTKLVVSTSILSKRWRSMWTGVPTLEFSYPGPPPKDSDEPTKFMNFVDNVLFQHQISNLRLFNLACGAACDVSRIFVDIHPCSYKSP</sequence>
<dbReference type="InterPro" id="IPR053781">
    <property type="entry name" value="F-box_AtFBL13-like"/>
</dbReference>
<protein>
    <recommendedName>
        <fullName evidence="1">F-box domain-containing protein</fullName>
    </recommendedName>
</protein>
<dbReference type="PANTHER" id="PTHR31293:SF12">
    <property type="entry name" value="RNI-LIKE SUPERFAMILY PROTEIN"/>
    <property type="match status" value="1"/>
</dbReference>
<accession>A0AAP0PTD1</accession>
<dbReference type="InterPro" id="IPR036047">
    <property type="entry name" value="F-box-like_dom_sf"/>
</dbReference>
<dbReference type="Pfam" id="PF00646">
    <property type="entry name" value="F-box"/>
    <property type="match status" value="1"/>
</dbReference>
<reference evidence="2 3" key="1">
    <citation type="submission" date="2024-01" db="EMBL/GenBank/DDBJ databases">
        <title>Genome assemblies of Stephania.</title>
        <authorList>
            <person name="Yang L."/>
        </authorList>
    </citation>
    <scope>NUCLEOTIDE SEQUENCE [LARGE SCALE GENOMIC DNA]</scope>
    <source>
        <strain evidence="2">QJT</strain>
        <tissue evidence="2">Leaf</tissue>
    </source>
</reference>
<dbReference type="PANTHER" id="PTHR31293">
    <property type="entry name" value="RNI-LIKE SUPERFAMILY PROTEIN"/>
    <property type="match status" value="1"/>
</dbReference>
<organism evidence="2 3">
    <name type="scientific">Stephania japonica</name>
    <dbReference type="NCBI Taxonomy" id="461633"/>
    <lineage>
        <taxon>Eukaryota</taxon>
        <taxon>Viridiplantae</taxon>
        <taxon>Streptophyta</taxon>
        <taxon>Embryophyta</taxon>
        <taxon>Tracheophyta</taxon>
        <taxon>Spermatophyta</taxon>
        <taxon>Magnoliopsida</taxon>
        <taxon>Ranunculales</taxon>
        <taxon>Menispermaceae</taxon>
        <taxon>Menispermoideae</taxon>
        <taxon>Cissampelideae</taxon>
        <taxon>Stephania</taxon>
    </lineage>
</organism>
<dbReference type="EMBL" id="JBBNAE010000001">
    <property type="protein sequence ID" value="KAK9155783.1"/>
    <property type="molecule type" value="Genomic_DNA"/>
</dbReference>
<feature type="domain" description="F-box" evidence="1">
    <location>
        <begin position="8"/>
        <end position="47"/>
    </location>
</feature>
<dbReference type="Proteomes" id="UP001417504">
    <property type="component" value="Unassembled WGS sequence"/>
</dbReference>
<dbReference type="InterPro" id="IPR001810">
    <property type="entry name" value="F-box_dom"/>
</dbReference>
<evidence type="ECO:0000259" key="1">
    <source>
        <dbReference type="Pfam" id="PF00646"/>
    </source>
</evidence>
<comment type="caution">
    <text evidence="2">The sequence shown here is derived from an EMBL/GenBank/DDBJ whole genome shotgun (WGS) entry which is preliminary data.</text>
</comment>
<keyword evidence="3" id="KW-1185">Reference proteome</keyword>
<name>A0AAP0PTD1_9MAGN</name>
<evidence type="ECO:0000313" key="2">
    <source>
        <dbReference type="EMBL" id="KAK9155783.1"/>
    </source>
</evidence>
<dbReference type="Gene3D" id="1.20.1280.50">
    <property type="match status" value="1"/>
</dbReference>
<proteinExistence type="predicted"/>
<dbReference type="AlphaFoldDB" id="A0AAP0PTD1"/>